<dbReference type="AlphaFoldDB" id="X1TDE9"/>
<proteinExistence type="predicted"/>
<protein>
    <submittedName>
        <fullName evidence="1">Uncharacterized protein</fullName>
    </submittedName>
</protein>
<gene>
    <name evidence="1" type="ORF">S12H4_20776</name>
</gene>
<organism evidence="1">
    <name type="scientific">marine sediment metagenome</name>
    <dbReference type="NCBI Taxonomy" id="412755"/>
    <lineage>
        <taxon>unclassified sequences</taxon>
        <taxon>metagenomes</taxon>
        <taxon>ecological metagenomes</taxon>
    </lineage>
</organism>
<name>X1TDE9_9ZZZZ</name>
<reference evidence="1" key="1">
    <citation type="journal article" date="2014" name="Front. Microbiol.">
        <title>High frequency of phylogenetically diverse reductive dehalogenase-homologous genes in deep subseafloor sedimentary metagenomes.</title>
        <authorList>
            <person name="Kawai M."/>
            <person name="Futagami T."/>
            <person name="Toyoda A."/>
            <person name="Takaki Y."/>
            <person name="Nishi S."/>
            <person name="Hori S."/>
            <person name="Arai W."/>
            <person name="Tsubouchi T."/>
            <person name="Morono Y."/>
            <person name="Uchiyama I."/>
            <person name="Ito T."/>
            <person name="Fujiyama A."/>
            <person name="Inagaki F."/>
            <person name="Takami H."/>
        </authorList>
    </citation>
    <scope>NUCLEOTIDE SEQUENCE</scope>
    <source>
        <strain evidence="1">Expedition CK06-06</strain>
    </source>
</reference>
<dbReference type="EMBL" id="BARW01010580">
    <property type="protein sequence ID" value="GAI78039.1"/>
    <property type="molecule type" value="Genomic_DNA"/>
</dbReference>
<sequence>MEDPPSFSFHFSHRQTELTFAQLQVLLISKIIDEKTFKS</sequence>
<evidence type="ECO:0000313" key="1">
    <source>
        <dbReference type="EMBL" id="GAI78039.1"/>
    </source>
</evidence>
<accession>X1TDE9</accession>
<feature type="non-terminal residue" evidence="1">
    <location>
        <position position="39"/>
    </location>
</feature>
<comment type="caution">
    <text evidence="1">The sequence shown here is derived from an EMBL/GenBank/DDBJ whole genome shotgun (WGS) entry which is preliminary data.</text>
</comment>